<feature type="active site" description="Proton acceptor" evidence="7">
    <location>
        <position position="210"/>
    </location>
</feature>
<dbReference type="InterPro" id="IPR008007">
    <property type="entry name" value="Peptidase_M42"/>
</dbReference>
<sequence length="353" mass="38907">MKKDEKEFLKSLIETPSPSGFERPVAKIWREFTKKFADRVYGDLHGNSFAVLNPQGKPKVMLAGHCDEVGLMINYIDDNGFLFFRPIGGLDRHILPASRVRIWTKKGPILGVIGKKAIHVMPPEEREKVSKFENMWIDIGVTSKKEAEKLISIGDVATMDVHFEEMTTKMMVGRGFDDRIGAYTIAQALRIISMRKTLKTSVTAVATVQEEIGLRGATTSAYSVNPDIGIAVDVTFASDHPDLDKRLLGDIKMGKGPVVDRGANINPKLFDLIVKTAKQKKIPIQISAAPRGTGTDANVIQLTRGGVATALISIPNRYMHTPVELVHSSDVDNTALLIAEVVTNIKSKDQFML</sequence>
<evidence type="ECO:0000256" key="4">
    <source>
        <dbReference type="ARBA" id="ARBA00022723"/>
    </source>
</evidence>
<keyword evidence="5" id="KW-0378">Hydrolase</keyword>
<evidence type="ECO:0000256" key="6">
    <source>
        <dbReference type="PIRNR" id="PIRNR001123"/>
    </source>
</evidence>
<dbReference type="Gene3D" id="3.40.630.10">
    <property type="entry name" value="Zn peptidases"/>
    <property type="match status" value="1"/>
</dbReference>
<dbReference type="EMBL" id="DRTB01000018">
    <property type="protein sequence ID" value="HHE04468.1"/>
    <property type="molecule type" value="Genomic_DNA"/>
</dbReference>
<feature type="binding site" evidence="8">
    <location>
        <position position="233"/>
    </location>
    <ligand>
        <name>Zn(2+)</name>
        <dbReference type="ChEBI" id="CHEBI:29105"/>
        <label>1</label>
    </ligand>
</feature>
<keyword evidence="3" id="KW-0645">Protease</keyword>
<evidence type="ECO:0000256" key="7">
    <source>
        <dbReference type="PIRSR" id="PIRSR001123-1"/>
    </source>
</evidence>
<feature type="binding site" evidence="8">
    <location>
        <position position="320"/>
    </location>
    <ligand>
        <name>Zn(2+)</name>
        <dbReference type="ChEBI" id="CHEBI:29105"/>
        <label>2</label>
    </ligand>
</feature>
<dbReference type="SUPFAM" id="SSF53187">
    <property type="entry name" value="Zn-dependent exopeptidases"/>
    <property type="match status" value="1"/>
</dbReference>
<proteinExistence type="inferred from homology"/>
<dbReference type="GO" id="GO:0046872">
    <property type="term" value="F:metal ion binding"/>
    <property type="evidence" value="ECO:0007669"/>
    <property type="project" value="UniProtKB-UniRule"/>
</dbReference>
<dbReference type="Proteomes" id="UP000886110">
    <property type="component" value="Unassembled WGS sequence"/>
</dbReference>
<name>A0A7C5H8J6_UNCW3</name>
<reference evidence="9" key="1">
    <citation type="journal article" date="2020" name="mSystems">
        <title>Genome- and Community-Level Interaction Insights into Carbon Utilization and Element Cycling Functions of Hydrothermarchaeota in Hydrothermal Sediment.</title>
        <authorList>
            <person name="Zhou Z."/>
            <person name="Liu Y."/>
            <person name="Xu W."/>
            <person name="Pan J."/>
            <person name="Luo Z.H."/>
            <person name="Li M."/>
        </authorList>
    </citation>
    <scope>NUCLEOTIDE SEQUENCE [LARGE SCALE GENOMIC DNA]</scope>
    <source>
        <strain evidence="9">HyVt-74</strain>
    </source>
</reference>
<dbReference type="PANTHER" id="PTHR32481:SF20">
    <property type="entry name" value="AMINOPEPTIDASE YSDC"/>
    <property type="match status" value="1"/>
</dbReference>
<dbReference type="PIRSF" id="PIRSF001123">
    <property type="entry name" value="PepA_GA"/>
    <property type="match status" value="1"/>
</dbReference>
<keyword evidence="4 8" id="KW-0479">Metal-binding</keyword>
<gene>
    <name evidence="9" type="ORF">ENL19_00225</name>
</gene>
<feature type="binding site" evidence="8">
    <location>
        <position position="211"/>
    </location>
    <ligand>
        <name>Zn(2+)</name>
        <dbReference type="ChEBI" id="CHEBI:29105"/>
        <label>2</label>
    </ligand>
</feature>
<evidence type="ECO:0000256" key="5">
    <source>
        <dbReference type="ARBA" id="ARBA00022801"/>
    </source>
</evidence>
<evidence type="ECO:0000256" key="8">
    <source>
        <dbReference type="PIRSR" id="PIRSR001123-2"/>
    </source>
</evidence>
<protein>
    <submittedName>
        <fullName evidence="9">M42 family peptidase</fullName>
    </submittedName>
</protein>
<feature type="binding site" evidence="8">
    <location>
        <position position="177"/>
    </location>
    <ligand>
        <name>Zn(2+)</name>
        <dbReference type="ChEBI" id="CHEBI:29105"/>
        <label>1</label>
    </ligand>
</feature>
<dbReference type="SUPFAM" id="SSF101821">
    <property type="entry name" value="Aminopeptidase/glucanase lid domain"/>
    <property type="match status" value="1"/>
</dbReference>
<evidence type="ECO:0000256" key="3">
    <source>
        <dbReference type="ARBA" id="ARBA00022670"/>
    </source>
</evidence>
<dbReference type="GO" id="GO:0006508">
    <property type="term" value="P:proteolysis"/>
    <property type="evidence" value="ECO:0007669"/>
    <property type="project" value="UniProtKB-KW"/>
</dbReference>
<evidence type="ECO:0000256" key="2">
    <source>
        <dbReference type="ARBA" id="ARBA00022438"/>
    </source>
</evidence>
<feature type="binding site" evidence="8">
    <location>
        <position position="177"/>
    </location>
    <ligand>
        <name>Zn(2+)</name>
        <dbReference type="ChEBI" id="CHEBI:29105"/>
        <label>2</label>
    </ligand>
</feature>
<evidence type="ECO:0000313" key="9">
    <source>
        <dbReference type="EMBL" id="HHE04468.1"/>
    </source>
</evidence>
<dbReference type="AlphaFoldDB" id="A0A7C5H8J6"/>
<comment type="caution">
    <text evidence="9">The sequence shown here is derived from an EMBL/GenBank/DDBJ whole genome shotgun (WGS) entry which is preliminary data.</text>
</comment>
<accession>A0A7C5H8J6</accession>
<dbReference type="InterPro" id="IPR051464">
    <property type="entry name" value="Peptidase_M42_aminopept"/>
</dbReference>
<evidence type="ECO:0000256" key="1">
    <source>
        <dbReference type="ARBA" id="ARBA00006272"/>
    </source>
</evidence>
<dbReference type="GO" id="GO:0004177">
    <property type="term" value="F:aminopeptidase activity"/>
    <property type="evidence" value="ECO:0007669"/>
    <property type="project" value="UniProtKB-UniRule"/>
</dbReference>
<dbReference type="InterPro" id="IPR023367">
    <property type="entry name" value="Peptidase_M42_dom2"/>
</dbReference>
<keyword evidence="2" id="KW-0031">Aminopeptidase</keyword>
<dbReference type="Gene3D" id="2.40.30.40">
    <property type="entry name" value="Peptidase M42, domain 2"/>
    <property type="match status" value="1"/>
</dbReference>
<dbReference type="Pfam" id="PF05343">
    <property type="entry name" value="Peptidase_M42"/>
    <property type="match status" value="1"/>
</dbReference>
<comment type="cofactor">
    <cofactor evidence="8">
        <name>a divalent metal cation</name>
        <dbReference type="ChEBI" id="CHEBI:60240"/>
    </cofactor>
    <text evidence="8">Binds 2 divalent metal cations per subunit.</text>
</comment>
<feature type="binding site" evidence="8">
    <location>
        <position position="65"/>
    </location>
    <ligand>
        <name>Zn(2+)</name>
        <dbReference type="ChEBI" id="CHEBI:29105"/>
        <label>1</label>
    </ligand>
</feature>
<comment type="similarity">
    <text evidence="1 6">Belongs to the peptidase M42 family.</text>
</comment>
<dbReference type="PANTHER" id="PTHR32481">
    <property type="entry name" value="AMINOPEPTIDASE"/>
    <property type="match status" value="1"/>
</dbReference>
<dbReference type="CDD" id="cd05656">
    <property type="entry name" value="M42_Frv"/>
    <property type="match status" value="1"/>
</dbReference>
<organism evidence="9">
    <name type="scientific">candidate division WOR-3 bacterium</name>
    <dbReference type="NCBI Taxonomy" id="2052148"/>
    <lineage>
        <taxon>Bacteria</taxon>
        <taxon>Bacteria division WOR-3</taxon>
    </lineage>
</organism>